<evidence type="ECO:0000259" key="3">
    <source>
        <dbReference type="Pfam" id="PF05183"/>
    </source>
</evidence>
<gene>
    <name evidence="4" type="ORF">B0H17DRAFT_1162675</name>
</gene>
<keyword evidence="1" id="KW-0696">RNA-directed RNA polymerase</keyword>
<protein>
    <recommendedName>
        <fullName evidence="1">RNA-dependent RNA polymerase</fullName>
        <ecNumber evidence="1">2.7.7.48</ecNumber>
    </recommendedName>
</protein>
<dbReference type="PANTHER" id="PTHR23079:SF14">
    <property type="entry name" value="RNA-DEPENDENT RNA POLYMERASE"/>
    <property type="match status" value="1"/>
</dbReference>
<comment type="catalytic activity">
    <reaction evidence="1">
        <text>RNA(n) + a ribonucleoside 5'-triphosphate = RNA(n+1) + diphosphate</text>
        <dbReference type="Rhea" id="RHEA:21248"/>
        <dbReference type="Rhea" id="RHEA-COMP:14527"/>
        <dbReference type="Rhea" id="RHEA-COMP:17342"/>
        <dbReference type="ChEBI" id="CHEBI:33019"/>
        <dbReference type="ChEBI" id="CHEBI:61557"/>
        <dbReference type="ChEBI" id="CHEBI:140395"/>
        <dbReference type="EC" id="2.7.7.48"/>
    </reaction>
</comment>
<dbReference type="InterPro" id="IPR057596">
    <property type="entry name" value="RDRP_core"/>
</dbReference>
<keyword evidence="1" id="KW-0694">RNA-binding</keyword>
<keyword evidence="1" id="KW-0548">Nucleotidyltransferase</keyword>
<dbReference type="GO" id="GO:0030422">
    <property type="term" value="P:siRNA processing"/>
    <property type="evidence" value="ECO:0007669"/>
    <property type="project" value="TreeGrafter"/>
</dbReference>
<reference evidence="4" key="1">
    <citation type="submission" date="2023-03" db="EMBL/GenBank/DDBJ databases">
        <title>Massive genome expansion in bonnet fungi (Mycena s.s.) driven by repeated elements and novel gene families across ecological guilds.</title>
        <authorList>
            <consortium name="Lawrence Berkeley National Laboratory"/>
            <person name="Harder C.B."/>
            <person name="Miyauchi S."/>
            <person name="Viragh M."/>
            <person name="Kuo A."/>
            <person name="Thoen E."/>
            <person name="Andreopoulos B."/>
            <person name="Lu D."/>
            <person name="Skrede I."/>
            <person name="Drula E."/>
            <person name="Henrissat B."/>
            <person name="Morin E."/>
            <person name="Kohler A."/>
            <person name="Barry K."/>
            <person name="LaButti K."/>
            <person name="Morin E."/>
            <person name="Salamov A."/>
            <person name="Lipzen A."/>
            <person name="Mereny Z."/>
            <person name="Hegedus B."/>
            <person name="Baldrian P."/>
            <person name="Stursova M."/>
            <person name="Weitz H."/>
            <person name="Taylor A."/>
            <person name="Grigoriev I.V."/>
            <person name="Nagy L.G."/>
            <person name="Martin F."/>
            <person name="Kauserud H."/>
        </authorList>
    </citation>
    <scope>NUCLEOTIDE SEQUENCE</scope>
    <source>
        <strain evidence="4">CBHHK067</strain>
    </source>
</reference>
<feature type="domain" description="RDRP core" evidence="3">
    <location>
        <begin position="283"/>
        <end position="713"/>
    </location>
</feature>
<evidence type="ECO:0000313" key="5">
    <source>
        <dbReference type="Proteomes" id="UP001221757"/>
    </source>
</evidence>
<dbReference type="GO" id="GO:0031380">
    <property type="term" value="C:nuclear RNA-directed RNA polymerase complex"/>
    <property type="evidence" value="ECO:0007669"/>
    <property type="project" value="TreeGrafter"/>
</dbReference>
<comment type="caution">
    <text evidence="4">The sequence shown here is derived from an EMBL/GenBank/DDBJ whole genome shotgun (WGS) entry which is preliminary data.</text>
</comment>
<keyword evidence="5" id="KW-1185">Reference proteome</keyword>
<evidence type="ECO:0000313" key="4">
    <source>
        <dbReference type="EMBL" id="KAJ7665536.1"/>
    </source>
</evidence>
<name>A0AAD7CWC1_MYCRO</name>
<dbReference type="Proteomes" id="UP001221757">
    <property type="component" value="Unassembled WGS sequence"/>
</dbReference>
<evidence type="ECO:0000256" key="2">
    <source>
        <dbReference type="SAM" id="MobiDB-lite"/>
    </source>
</evidence>
<dbReference type="GO" id="GO:0003723">
    <property type="term" value="F:RNA binding"/>
    <property type="evidence" value="ECO:0007669"/>
    <property type="project" value="UniProtKB-KW"/>
</dbReference>
<keyword evidence="1" id="KW-0808">Transferase</keyword>
<dbReference type="Pfam" id="PF05183">
    <property type="entry name" value="RdRP"/>
    <property type="match status" value="1"/>
</dbReference>
<feature type="region of interest" description="Disordered" evidence="2">
    <location>
        <begin position="736"/>
        <end position="756"/>
    </location>
</feature>
<evidence type="ECO:0000256" key="1">
    <source>
        <dbReference type="RuleBase" id="RU363098"/>
    </source>
</evidence>
<dbReference type="EC" id="2.7.7.48" evidence="1"/>
<feature type="compositionally biased region" description="Polar residues" evidence="2">
    <location>
        <begin position="736"/>
        <end position="749"/>
    </location>
</feature>
<dbReference type="EMBL" id="JARKIE010000216">
    <property type="protein sequence ID" value="KAJ7665536.1"/>
    <property type="molecule type" value="Genomic_DNA"/>
</dbReference>
<dbReference type="GO" id="GO:0003968">
    <property type="term" value="F:RNA-directed RNA polymerase activity"/>
    <property type="evidence" value="ECO:0007669"/>
    <property type="project" value="UniProtKB-KW"/>
</dbReference>
<accession>A0AAD7CWC1</accession>
<dbReference type="PANTHER" id="PTHR23079">
    <property type="entry name" value="RNA-DEPENDENT RNA POLYMERASE"/>
    <property type="match status" value="1"/>
</dbReference>
<dbReference type="InterPro" id="IPR007855">
    <property type="entry name" value="RDRP"/>
</dbReference>
<sequence>MLRRAPEDRGCIHAPTVTSKNLRLQSPAQVPAAWPPHPRRAHSPAPNRIFNALGLPYGVRYELARIAATNGYEKLGKSDLETLKGLSNSKAVLLIPGLFGKSEHFAYSDEAYAKEIAAKAPWQELDLEDENLSKNNMAGLGLSEEAPDWFGGKVHFTGRLIADSRNRGTPFKLGPSDRFARRWGSGSFLTLSLGKEILNGNKGDKIMNFLCRPFILGDRVFRAFDAKVGNVFLVCTNEIVEGRRIHPTRTVPGLLSLREFLAWHNSLEVDEKQTMAKWASSDMTDGAGLINKAALRLIYNRVEMDTWPTAIQCRVLVDVDDKPRIWLRPSQTKVKHTSWEDPTLRTIDLLRSSHAKTQCRLSVETIINLAENGVPSGAFIKLVEDALVNLVTPLRTWEGEDAMEMLWCAVARTGGVMSSRLARKETVLARVKGFSERDSDDLEHDNEERDATDQPTSTAWWVDQVSGCPSSLEETVMYLLDAGFTPQTCTVLRSKLDIIVQGCVKRCIESYRIDLPVGMSAMAFIVPDETGLLEPGEFFLKSTRHDFKTRDGMTTDILLGPALVTRHPCKWTAVDRPELRHFTNVIVFSVKGPRRVADYLSGGDYDGDKCLVIWQPELVDPFEPPDLAANFKPKNETVRDFLERTADSPDRQVRGMQQYLLMPNWHINATYSLGYTHPETVRPAYMFCKTLDGAKTGLSVLPSVYAEDQNAYEKRAPWNKIDETNTYNLARPQGSAHLSWTNSTTTRSGASGVGVGERTQEEIDAKFKEAPHVVDADLTAPWIAFVEKEYRWAPRSEQDVAMRGLELIKRHVEAQNQWQIHQLPIERKQDILRELSRDLATGPPGLSMDAVRDFLYAVVATGADGLAGQDEAARIKASYAYFYDSEQAWTKWSRFPWNVAFRELCLIKCRSRKTSLKPVNSEFYERFTMKMPRI</sequence>
<comment type="similarity">
    <text evidence="1">Belongs to the RdRP family.</text>
</comment>
<organism evidence="4 5">
    <name type="scientific">Mycena rosella</name>
    <name type="common">Pink bonnet</name>
    <name type="synonym">Agaricus rosellus</name>
    <dbReference type="NCBI Taxonomy" id="1033263"/>
    <lineage>
        <taxon>Eukaryota</taxon>
        <taxon>Fungi</taxon>
        <taxon>Dikarya</taxon>
        <taxon>Basidiomycota</taxon>
        <taxon>Agaricomycotina</taxon>
        <taxon>Agaricomycetes</taxon>
        <taxon>Agaricomycetidae</taxon>
        <taxon>Agaricales</taxon>
        <taxon>Marasmiineae</taxon>
        <taxon>Mycenaceae</taxon>
        <taxon>Mycena</taxon>
    </lineage>
</organism>
<dbReference type="AlphaFoldDB" id="A0AAD7CWC1"/>
<proteinExistence type="inferred from homology"/>